<name>A0AAX4J6F7_9CAUD</name>
<gene>
    <name evidence="1" type="ORF">CF9_0146</name>
</gene>
<dbReference type="Proteomes" id="UP001432173">
    <property type="component" value="Segment"/>
</dbReference>
<organism evidence="1 2">
    <name type="scientific">Staphylococcus phage CF9</name>
    <dbReference type="NCBI Taxonomy" id="3113741"/>
    <lineage>
        <taxon>Viruses</taxon>
        <taxon>Duplodnaviria</taxon>
        <taxon>Heunggongvirae</taxon>
        <taxon>Uroviricota</taxon>
        <taxon>Caudoviricetes</taxon>
        <taxon>Sextaecvirus</taxon>
    </lineage>
</organism>
<dbReference type="EMBL" id="PP034389">
    <property type="protein sequence ID" value="WRW34485.1"/>
    <property type="molecule type" value="Genomic_DNA"/>
</dbReference>
<evidence type="ECO:0000313" key="2">
    <source>
        <dbReference type="Proteomes" id="UP001432173"/>
    </source>
</evidence>
<evidence type="ECO:0000313" key="1">
    <source>
        <dbReference type="EMBL" id="WRW34485.1"/>
    </source>
</evidence>
<protein>
    <submittedName>
        <fullName evidence="1">Uncharacterized protein</fullName>
    </submittedName>
</protein>
<accession>A0AAX4J6F7</accession>
<sequence>MYKKNFNNDSVKVDIDFHEFKVEDKILYCINLEDILKHLNLKKDKIVPIVKSIKRKQKNIIMYKDSKYYLSQTGYELLLKNLKGRNRKHRKSSLILGKYRNKNNKNKNIAYVPKDKGIKHDNTELNNIPYSVLYGQIYYSHKVIADILDTNEKYIFEICEDLKNDSNHIIQKENETYIIKDIGFCKIMNELNLDYTKLLLDLYSMRYWSYKKFKKVKFKNKKRKISSFSNSHG</sequence>
<reference evidence="1" key="1">
    <citation type="submission" date="2023-12" db="EMBL/GenBank/DDBJ databases">
        <title>Isolation and Characterisation of Novel Lytic Bacteriophages for therapeutic applications in Prosthetic Joint Infections.</title>
        <authorList>
            <person name="Burton N."/>
            <person name="Melo L.D.R."/>
            <person name="Pearce B."/>
            <person name="Tadesse M.D."/>
            <person name="Vryonis E."/>
            <person name="Sagona A."/>
        </authorList>
    </citation>
    <scope>NUCLEOTIDE SEQUENCE</scope>
</reference>
<proteinExistence type="predicted"/>